<dbReference type="RefSeq" id="XP_046070552.1">
    <property type="nucleotide sequence ID" value="XM_046212685.1"/>
</dbReference>
<keyword evidence="1" id="KW-0560">Oxidoreductase</keyword>
<keyword evidence="5" id="KW-1185">Reference proteome</keyword>
<dbReference type="SMART" id="SM00135">
    <property type="entry name" value="LY"/>
    <property type="match status" value="4"/>
</dbReference>
<dbReference type="Pfam" id="PF02737">
    <property type="entry name" value="3HCDH_N"/>
    <property type="match status" value="1"/>
</dbReference>
<dbReference type="PANTHER" id="PTHR48075">
    <property type="entry name" value="3-HYDROXYACYL-COA DEHYDROGENASE FAMILY PROTEIN"/>
    <property type="match status" value="1"/>
</dbReference>
<dbReference type="Pfam" id="PF00725">
    <property type="entry name" value="3HCDH"/>
    <property type="match status" value="1"/>
</dbReference>
<feature type="domain" description="3-hydroxyacyl-CoA dehydrogenase C-terminal" evidence="2">
    <location>
        <begin position="192"/>
        <end position="286"/>
    </location>
</feature>
<dbReference type="AlphaFoldDB" id="A0AAD4PWS1"/>
<organism evidence="4 5">
    <name type="scientific">Talaromyces proteolyticus</name>
    <dbReference type="NCBI Taxonomy" id="1131652"/>
    <lineage>
        <taxon>Eukaryota</taxon>
        <taxon>Fungi</taxon>
        <taxon>Dikarya</taxon>
        <taxon>Ascomycota</taxon>
        <taxon>Pezizomycotina</taxon>
        <taxon>Eurotiomycetes</taxon>
        <taxon>Eurotiomycetidae</taxon>
        <taxon>Eurotiales</taxon>
        <taxon>Trichocomaceae</taxon>
        <taxon>Talaromyces</taxon>
        <taxon>Talaromyces sect. Bacilispori</taxon>
    </lineage>
</organism>
<evidence type="ECO:0008006" key="6">
    <source>
        <dbReference type="Google" id="ProtNLM"/>
    </source>
</evidence>
<proteinExistence type="predicted"/>
<evidence type="ECO:0000313" key="5">
    <source>
        <dbReference type="Proteomes" id="UP001201262"/>
    </source>
</evidence>
<comment type="caution">
    <text evidence="4">The sequence shown here is derived from an EMBL/GenBank/DDBJ whole genome shotgun (WGS) entry which is preliminary data.</text>
</comment>
<evidence type="ECO:0000256" key="1">
    <source>
        <dbReference type="ARBA" id="ARBA00023002"/>
    </source>
</evidence>
<dbReference type="InterPro" id="IPR006108">
    <property type="entry name" value="3HC_DH_C"/>
</dbReference>
<protein>
    <recommendedName>
        <fullName evidence="6">3-hydroxyacyl-CoA dehydrogenase</fullName>
    </recommendedName>
</protein>
<sequence length="606" mass="66725">MHPTWQPPKEYRKRPVAVLGAGVLGRRIGCIWASAGYDVKIRDPSPQQRIECIAYIEKNVASYAEKTGQNPGKSEAVENLADAVSNAWLVIEAVPEKIQLKIDTLAELETLAPADSILASNSSSYKSSEMLAKVSDATRTRILNMHYYMPPQCMVVELMTDGFTTQEVFPFMVQCSKEAATLPYVARKESTGFIFNRLWAAVKREALTILAEEVSTPEEIDSMWTEMFIKGNVAPCKMMDNVGLDTVAFIETHYVDERGLSPEKTVDYLKKNYLDLGKLGTKCDKGGLYPPVEAKPANTNERKILALDLGLSAAVPSTTGGKILELSLDGKVQGVLVRDQAMPDGLAVDPESKRMFWTNMGIPGKDDGAVYSANFDGTDIETVVAPGATNTPKQLTLDQTAGKVYFCDREGLRVFRCNFDGSDLEVLIQTGNYQDPEDGEDGSKWCVGIAVAPTLGKFFWSQKGPSKGGKGRIFSANIKTPEGQTATSRCDIQCLLNSLPEPVDLEVDEASHTLYWTDRGEIPFGNSLNRIRLDSNGLPIPTDAPLGYEVLTRHFKEAIGLRLDLEHGHIYLTDLMGNVYRTNADGKQKEKIHSDDNRAFTGITLR</sequence>
<dbReference type="SUPFAM" id="SSF63825">
    <property type="entry name" value="YWTD domain"/>
    <property type="match status" value="1"/>
</dbReference>
<dbReference type="Gene3D" id="2.120.10.30">
    <property type="entry name" value="TolB, C-terminal domain"/>
    <property type="match status" value="2"/>
</dbReference>
<dbReference type="InterPro" id="IPR000033">
    <property type="entry name" value="LDLR_classB_rpt"/>
</dbReference>
<dbReference type="SUPFAM" id="SSF51735">
    <property type="entry name" value="NAD(P)-binding Rossmann-fold domains"/>
    <property type="match status" value="1"/>
</dbReference>
<accession>A0AAD4PWS1</accession>
<dbReference type="GO" id="GO:0016616">
    <property type="term" value="F:oxidoreductase activity, acting on the CH-OH group of donors, NAD or NADP as acceptor"/>
    <property type="evidence" value="ECO:0007669"/>
    <property type="project" value="InterPro"/>
</dbReference>
<dbReference type="Proteomes" id="UP001201262">
    <property type="component" value="Unassembled WGS sequence"/>
</dbReference>
<dbReference type="SUPFAM" id="SSF48179">
    <property type="entry name" value="6-phosphogluconate dehydrogenase C-terminal domain-like"/>
    <property type="match status" value="1"/>
</dbReference>
<dbReference type="InterPro" id="IPR013328">
    <property type="entry name" value="6PGD_dom2"/>
</dbReference>
<reference evidence="4" key="1">
    <citation type="submission" date="2021-12" db="EMBL/GenBank/DDBJ databases">
        <title>Convergent genome expansion in fungi linked to evolution of root-endophyte symbiosis.</title>
        <authorList>
            <consortium name="DOE Joint Genome Institute"/>
            <person name="Ke Y.-H."/>
            <person name="Bonito G."/>
            <person name="Liao H.-L."/>
            <person name="Looney B."/>
            <person name="Rojas-Flechas A."/>
            <person name="Nash J."/>
            <person name="Hameed K."/>
            <person name="Schadt C."/>
            <person name="Martin F."/>
            <person name="Crous P.W."/>
            <person name="Miettinen O."/>
            <person name="Magnuson J.K."/>
            <person name="Labbe J."/>
            <person name="Jacobson D."/>
            <person name="Doktycz M.J."/>
            <person name="Veneault-Fourrey C."/>
            <person name="Kuo A."/>
            <person name="Mondo S."/>
            <person name="Calhoun S."/>
            <person name="Riley R."/>
            <person name="Ohm R."/>
            <person name="LaButti K."/>
            <person name="Andreopoulos B."/>
            <person name="Pangilinan J."/>
            <person name="Nolan M."/>
            <person name="Tritt A."/>
            <person name="Clum A."/>
            <person name="Lipzen A."/>
            <person name="Daum C."/>
            <person name="Barry K."/>
            <person name="Grigoriev I.V."/>
            <person name="Vilgalys R."/>
        </authorList>
    </citation>
    <scope>NUCLEOTIDE SEQUENCE</scope>
    <source>
        <strain evidence="4">PMI_201</strain>
    </source>
</reference>
<dbReference type="GO" id="GO:0006631">
    <property type="term" value="P:fatty acid metabolic process"/>
    <property type="evidence" value="ECO:0007669"/>
    <property type="project" value="InterPro"/>
</dbReference>
<gene>
    <name evidence="4" type="ORF">BGW36DRAFT_323145</name>
</gene>
<dbReference type="PANTHER" id="PTHR48075:SF10">
    <property type="entry name" value="DEHYDROGENASE, PUTATIVE (AFU_ORTHOLOGUE AFUA_5G10070)-RELATED"/>
    <property type="match status" value="1"/>
</dbReference>
<dbReference type="Gene3D" id="3.40.50.720">
    <property type="entry name" value="NAD(P)-binding Rossmann-like Domain"/>
    <property type="match status" value="1"/>
</dbReference>
<dbReference type="InterPro" id="IPR011042">
    <property type="entry name" value="6-blade_b-propeller_TolB-like"/>
</dbReference>
<name>A0AAD4PWS1_9EURO</name>
<dbReference type="Gene3D" id="1.10.1040.10">
    <property type="entry name" value="N-(1-d-carboxylethyl)-l-norvaline Dehydrogenase, domain 2"/>
    <property type="match status" value="1"/>
</dbReference>
<dbReference type="InterPro" id="IPR006176">
    <property type="entry name" value="3-OHacyl-CoA_DH_NAD-bd"/>
</dbReference>
<dbReference type="EMBL" id="JAJTJA010000008">
    <property type="protein sequence ID" value="KAH8695410.1"/>
    <property type="molecule type" value="Genomic_DNA"/>
</dbReference>
<evidence type="ECO:0000259" key="2">
    <source>
        <dbReference type="Pfam" id="PF00725"/>
    </source>
</evidence>
<dbReference type="GeneID" id="70242972"/>
<evidence type="ECO:0000313" key="4">
    <source>
        <dbReference type="EMBL" id="KAH8695410.1"/>
    </source>
</evidence>
<dbReference type="GO" id="GO:0070403">
    <property type="term" value="F:NAD+ binding"/>
    <property type="evidence" value="ECO:0007669"/>
    <property type="project" value="InterPro"/>
</dbReference>
<feature type="domain" description="3-hydroxyacyl-CoA dehydrogenase NAD binding" evidence="3">
    <location>
        <begin position="16"/>
        <end position="183"/>
    </location>
</feature>
<dbReference type="InterPro" id="IPR008927">
    <property type="entry name" value="6-PGluconate_DH-like_C_sf"/>
</dbReference>
<dbReference type="InterPro" id="IPR036291">
    <property type="entry name" value="NAD(P)-bd_dom_sf"/>
</dbReference>
<evidence type="ECO:0000259" key="3">
    <source>
        <dbReference type="Pfam" id="PF02737"/>
    </source>
</evidence>